<keyword evidence="7" id="KW-0472">Membrane</keyword>
<evidence type="ECO:0000313" key="9">
    <source>
        <dbReference type="Proteomes" id="UP000320516"/>
    </source>
</evidence>
<evidence type="ECO:0000256" key="3">
    <source>
        <dbReference type="ARBA" id="ARBA00023145"/>
    </source>
</evidence>
<dbReference type="PANTHER" id="PTHR34218:SF4">
    <property type="entry name" value="ACYL-HOMOSERINE LACTONE ACYLASE QUIP"/>
    <property type="match status" value="1"/>
</dbReference>
<feature type="binding site" evidence="5">
    <location>
        <position position="357"/>
    </location>
    <ligand>
        <name>Ca(2+)</name>
        <dbReference type="ChEBI" id="CHEBI:29108"/>
    </ligand>
</feature>
<comment type="similarity">
    <text evidence="1">Belongs to the peptidase S45 family.</text>
</comment>
<dbReference type="RefSeq" id="WP_186454744.1">
    <property type="nucleotide sequence ID" value="NZ_JARPAF010000002.1"/>
</dbReference>
<dbReference type="EMBL" id="VITV01000004">
    <property type="protein sequence ID" value="TWB75277.1"/>
    <property type="molecule type" value="Genomic_DNA"/>
</dbReference>
<dbReference type="Gene3D" id="3.60.20.10">
    <property type="entry name" value="Glutamine Phosphoribosylpyrophosphate, subunit 1, domain 1"/>
    <property type="match status" value="1"/>
</dbReference>
<evidence type="ECO:0000313" key="8">
    <source>
        <dbReference type="EMBL" id="TWB75277.1"/>
    </source>
</evidence>
<keyword evidence="5" id="KW-0106">Calcium</keyword>
<dbReference type="InterPro" id="IPR002692">
    <property type="entry name" value="S45"/>
</dbReference>
<keyword evidence="5" id="KW-0479">Metal-binding</keyword>
<evidence type="ECO:0000256" key="4">
    <source>
        <dbReference type="PIRSR" id="PIRSR001227-1"/>
    </source>
</evidence>
<keyword evidence="7" id="KW-1133">Transmembrane helix</keyword>
<dbReference type="GO" id="GO:0017000">
    <property type="term" value="P:antibiotic biosynthetic process"/>
    <property type="evidence" value="ECO:0007669"/>
    <property type="project" value="InterPro"/>
</dbReference>
<feature type="active site" description="Nucleophile" evidence="4">
    <location>
        <position position="278"/>
    </location>
</feature>
<dbReference type="Gene3D" id="1.10.1400.10">
    <property type="match status" value="1"/>
</dbReference>
<evidence type="ECO:0000256" key="2">
    <source>
        <dbReference type="ARBA" id="ARBA00022801"/>
    </source>
</evidence>
<dbReference type="InterPro" id="IPR043146">
    <property type="entry name" value="Penicillin_amidase_N_B-knob"/>
</dbReference>
<keyword evidence="7" id="KW-0812">Transmembrane</keyword>
<name>A0A560JWA1_9PROT</name>
<dbReference type="Gene3D" id="2.30.120.10">
    <property type="match status" value="1"/>
</dbReference>
<evidence type="ECO:0000256" key="6">
    <source>
        <dbReference type="SAM" id="MobiDB-lite"/>
    </source>
</evidence>
<dbReference type="PIRSF" id="PIRSF001227">
    <property type="entry name" value="Pen_acylase"/>
    <property type="match status" value="1"/>
</dbReference>
<gene>
    <name evidence="8" type="ORF">FBZ87_104380</name>
</gene>
<evidence type="ECO:0000256" key="1">
    <source>
        <dbReference type="ARBA" id="ARBA00006586"/>
    </source>
</evidence>
<dbReference type="InterPro" id="IPR043147">
    <property type="entry name" value="Penicillin_amidase_A-knob"/>
</dbReference>
<dbReference type="Gene3D" id="1.10.439.10">
    <property type="entry name" value="Penicillin Amidohydrolase, domain 1"/>
    <property type="match status" value="1"/>
</dbReference>
<comment type="cofactor">
    <cofactor evidence="5">
        <name>Ca(2+)</name>
        <dbReference type="ChEBI" id="CHEBI:29108"/>
    </cofactor>
    <text evidence="5">Binds 1 Ca(2+) ion per dimer.</text>
</comment>
<sequence>MEAKTDRRTGRRVLAWLGGIAGVVVVGVAGLVGWVAWSLNASLPQLEGTAAIPGLSGPVTVERDENGVPTLTGPDRVSLMYGLGFLHAQERYFQMDLMRRSAAGELSSLFGPLAAKFDTPRRLHRFRDRAHAAVERSSPEQHAMLAAYTAGVNAGLDGLKFAPFEYALLRQHPQPWSLEDTLLVVDAMYFDLQSSDGWDERRLELAMDQLGPLMANFLYPRGTELDAPLDGSTLPEPPMPASYTPAIKMGQAAPRQDGASDSEAPGSEAPDSEAIPGSNNWAVSGALTGTGAAMMANDMHLGLRTPNTWYRARLVVKPAGSDTPTLDLVGVTLPGNPLLVVGSNRHVAWGYTDAYVDTGDVVILEPVDGDPDRYKTPDGPKTLEKHRQVLCPAPTCPSITIEDSDWGPVIGTDAQGRKLAYRWVAHDVGAEVMTAGAALEQAGSVEEAVSIAHRLPIPNENMMVVDTKGNLAWTVVGLVPRRFGHDGTLPTSWADGKAGWNGYLSPAEVPVIVNPQNGRLWTANTRVVGGDALAKLGFGDYALGGRAGQIRDDLLAKDAFTEKDLLGIQLDDRAPMLDFWQRLMLQALGERASDQALANLVAPVESWGGRAAIPSVGYRLVRTFRSALVDRLYQAYTAPMAGPAGDHANDLVSHQAEGPARRLLTARPTGLVPPGYKSWDALIDAALKDVRERIAQNGGDIAHFTWGDRNRLAIRHPISNIQPLLSPYLDPPGEPVAGDLYQPRVTAPSFGASERLVVSPGHEDTGLFHMPTGQSGHPRSPYYNKGHEDWVEGRATPLLPGPTRWRMTLEPAKGAPAP</sequence>
<dbReference type="AlphaFoldDB" id="A0A560JWA1"/>
<dbReference type="InterPro" id="IPR014395">
    <property type="entry name" value="Pen/GL7ACA/AHL_acylase"/>
</dbReference>
<dbReference type="InterPro" id="IPR029055">
    <property type="entry name" value="Ntn_hydrolases_N"/>
</dbReference>
<evidence type="ECO:0000256" key="7">
    <source>
        <dbReference type="SAM" id="Phobius"/>
    </source>
</evidence>
<dbReference type="SUPFAM" id="SSF56235">
    <property type="entry name" value="N-terminal nucleophile aminohydrolases (Ntn hydrolases)"/>
    <property type="match status" value="1"/>
</dbReference>
<feature type="binding site" evidence="5">
    <location>
        <position position="360"/>
    </location>
    <ligand>
        <name>Ca(2+)</name>
        <dbReference type="ChEBI" id="CHEBI:29108"/>
    </ligand>
</feature>
<dbReference type="GO" id="GO:0046872">
    <property type="term" value="F:metal ion binding"/>
    <property type="evidence" value="ECO:0007669"/>
    <property type="project" value="UniProtKB-KW"/>
</dbReference>
<organism evidence="8 9">
    <name type="scientific">Nitrospirillum amazonense</name>
    <dbReference type="NCBI Taxonomy" id="28077"/>
    <lineage>
        <taxon>Bacteria</taxon>
        <taxon>Pseudomonadati</taxon>
        <taxon>Pseudomonadota</taxon>
        <taxon>Alphaproteobacteria</taxon>
        <taxon>Rhodospirillales</taxon>
        <taxon>Azospirillaceae</taxon>
        <taxon>Nitrospirillum</taxon>
    </lineage>
</organism>
<dbReference type="Pfam" id="PF01804">
    <property type="entry name" value="Penicil_amidase"/>
    <property type="match status" value="1"/>
</dbReference>
<protein>
    <submittedName>
        <fullName evidence="8">Penicillin amidase</fullName>
    </submittedName>
</protein>
<feature type="region of interest" description="Disordered" evidence="6">
    <location>
        <begin position="250"/>
        <end position="282"/>
    </location>
</feature>
<feature type="transmembrane region" description="Helical" evidence="7">
    <location>
        <begin position="12"/>
        <end position="37"/>
    </location>
</feature>
<keyword evidence="2" id="KW-0378">Hydrolase</keyword>
<evidence type="ECO:0000256" key="5">
    <source>
        <dbReference type="PIRSR" id="PIRSR001227-2"/>
    </source>
</evidence>
<dbReference type="PANTHER" id="PTHR34218">
    <property type="entry name" value="PEPTIDASE S45 PENICILLIN AMIDASE"/>
    <property type="match status" value="1"/>
</dbReference>
<dbReference type="Proteomes" id="UP000320516">
    <property type="component" value="Unassembled WGS sequence"/>
</dbReference>
<accession>A0A560JWA1</accession>
<reference evidence="8 9" key="1">
    <citation type="submission" date="2019-06" db="EMBL/GenBank/DDBJ databases">
        <title>Genomic Encyclopedia of Type Strains, Phase IV (KMG-V): Genome sequencing to study the core and pangenomes of soil and plant-associated prokaryotes.</title>
        <authorList>
            <person name="Whitman W."/>
        </authorList>
    </citation>
    <scope>NUCLEOTIDE SEQUENCE [LARGE SCALE GENOMIC DNA]</scope>
    <source>
        <strain evidence="8 9">BR 12005</strain>
    </source>
</reference>
<keyword evidence="3" id="KW-0865">Zymogen</keyword>
<dbReference type="InterPro" id="IPR023343">
    <property type="entry name" value="Penicillin_amidase_dom1"/>
</dbReference>
<dbReference type="CDD" id="cd03747">
    <property type="entry name" value="Ntn_PGA_like"/>
    <property type="match status" value="1"/>
</dbReference>
<dbReference type="GO" id="GO:0016811">
    <property type="term" value="F:hydrolase activity, acting on carbon-nitrogen (but not peptide) bonds, in linear amides"/>
    <property type="evidence" value="ECO:0007669"/>
    <property type="project" value="InterPro"/>
</dbReference>
<comment type="caution">
    <text evidence="8">The sequence shown here is derived from an EMBL/GenBank/DDBJ whole genome shotgun (WGS) entry which is preliminary data.</text>
</comment>
<proteinExistence type="inferred from homology"/>